<sequence>ADPCGRAQGPGHRVHPPRDRGAAQEPRPLRGLRRRRLGAPEHGSGVAGARRAACLADRDRRGVRRQLVGRSLRHHPARVRGGRRSGGQEHQRGQVEEGIALV</sequence>
<protein>
    <submittedName>
        <fullName evidence="2">Uncharacterized protein</fullName>
    </submittedName>
</protein>
<gene>
    <name evidence="2" type="ORF">AVDCRST_MAG50-102</name>
</gene>
<feature type="non-terminal residue" evidence="2">
    <location>
        <position position="102"/>
    </location>
</feature>
<feature type="compositionally biased region" description="Basic and acidic residues" evidence="1">
    <location>
        <begin position="86"/>
        <end position="95"/>
    </location>
</feature>
<accession>A0A6J4H3V8</accession>
<feature type="non-terminal residue" evidence="2">
    <location>
        <position position="1"/>
    </location>
</feature>
<proteinExistence type="predicted"/>
<evidence type="ECO:0000313" key="2">
    <source>
        <dbReference type="EMBL" id="CAA9212606.1"/>
    </source>
</evidence>
<organism evidence="2">
    <name type="scientific">uncultured Acidimicrobiales bacterium</name>
    <dbReference type="NCBI Taxonomy" id="310071"/>
    <lineage>
        <taxon>Bacteria</taxon>
        <taxon>Bacillati</taxon>
        <taxon>Actinomycetota</taxon>
        <taxon>Acidimicrobiia</taxon>
        <taxon>Acidimicrobiales</taxon>
        <taxon>environmental samples</taxon>
    </lineage>
</organism>
<evidence type="ECO:0000256" key="1">
    <source>
        <dbReference type="SAM" id="MobiDB-lite"/>
    </source>
</evidence>
<reference evidence="2" key="1">
    <citation type="submission" date="2020-02" db="EMBL/GenBank/DDBJ databases">
        <authorList>
            <person name="Meier V. D."/>
        </authorList>
    </citation>
    <scope>NUCLEOTIDE SEQUENCE</scope>
    <source>
        <strain evidence="2">AVDCRST_MAG50</strain>
    </source>
</reference>
<dbReference type="AlphaFoldDB" id="A0A6J4H3V8"/>
<dbReference type="EMBL" id="CADCTF010000009">
    <property type="protein sequence ID" value="CAA9212606.1"/>
    <property type="molecule type" value="Genomic_DNA"/>
</dbReference>
<feature type="region of interest" description="Disordered" evidence="1">
    <location>
        <begin position="65"/>
        <end position="102"/>
    </location>
</feature>
<feature type="compositionally biased region" description="Basic residues" evidence="1">
    <location>
        <begin position="71"/>
        <end position="83"/>
    </location>
</feature>
<feature type="region of interest" description="Disordered" evidence="1">
    <location>
        <begin position="1"/>
        <end position="50"/>
    </location>
</feature>
<name>A0A6J4H3V8_9ACTN</name>